<dbReference type="Proteomes" id="UP000034502">
    <property type="component" value="Unassembled WGS sequence"/>
</dbReference>
<dbReference type="PATRIC" id="fig|1618364.3.peg.705"/>
<comment type="caution">
    <text evidence="3">The sequence shown here is derived from an EMBL/GenBank/DDBJ whole genome shotgun (WGS) entry which is preliminary data.</text>
</comment>
<accession>A0A0G1S301</accession>
<feature type="region of interest" description="Disordered" evidence="1">
    <location>
        <begin position="140"/>
        <end position="182"/>
    </location>
</feature>
<evidence type="ECO:0000256" key="1">
    <source>
        <dbReference type="SAM" id="MobiDB-lite"/>
    </source>
</evidence>
<proteinExistence type="predicted"/>
<dbReference type="STRING" id="1618364.UX86_C0019G0027"/>
<reference evidence="3 4" key="1">
    <citation type="journal article" date="2015" name="Nature">
        <title>rRNA introns, odd ribosomes, and small enigmatic genomes across a large radiation of phyla.</title>
        <authorList>
            <person name="Brown C.T."/>
            <person name="Hug L.A."/>
            <person name="Thomas B.C."/>
            <person name="Sharon I."/>
            <person name="Castelle C.J."/>
            <person name="Singh A."/>
            <person name="Wilkins M.J."/>
            <person name="Williams K.H."/>
            <person name="Banfield J.F."/>
        </authorList>
    </citation>
    <scope>NUCLEOTIDE SEQUENCE [LARGE SCALE GENOMIC DNA]</scope>
</reference>
<protein>
    <submittedName>
        <fullName evidence="3">Polymorphic outer membrane protein</fullName>
    </submittedName>
</protein>
<feature type="compositionally biased region" description="Low complexity" evidence="1">
    <location>
        <begin position="154"/>
        <end position="167"/>
    </location>
</feature>
<dbReference type="EMBL" id="LCNU01000019">
    <property type="protein sequence ID" value="KKU63722.1"/>
    <property type="molecule type" value="Genomic_DNA"/>
</dbReference>
<feature type="chain" id="PRO_5002539521" evidence="2">
    <location>
        <begin position="26"/>
        <end position="278"/>
    </location>
</feature>
<keyword evidence="2" id="KW-0732">Signal</keyword>
<feature type="signal peptide" evidence="2">
    <location>
        <begin position="1"/>
        <end position="25"/>
    </location>
</feature>
<evidence type="ECO:0000256" key="2">
    <source>
        <dbReference type="SAM" id="SignalP"/>
    </source>
</evidence>
<gene>
    <name evidence="3" type="ORF">UX86_C0019G0027</name>
</gene>
<organism evidence="3 4">
    <name type="scientific">Candidatus Amesbacteria bacterium GW2011_GWC1_47_15</name>
    <dbReference type="NCBI Taxonomy" id="1618364"/>
    <lineage>
        <taxon>Bacteria</taxon>
        <taxon>Candidatus Amesiibacteriota</taxon>
    </lineage>
</organism>
<feature type="compositionally biased region" description="Polar residues" evidence="1">
    <location>
        <begin position="168"/>
        <end position="179"/>
    </location>
</feature>
<name>A0A0G1S301_9BACT</name>
<feature type="compositionally biased region" description="Polar residues" evidence="1">
    <location>
        <begin position="140"/>
        <end position="153"/>
    </location>
</feature>
<evidence type="ECO:0000313" key="4">
    <source>
        <dbReference type="Proteomes" id="UP000034502"/>
    </source>
</evidence>
<sequence length="278" mass="29191">MFIKIILAIVSVFFVLGPAAGTAQAQITYGDGYYVNLCGSGTAATTYTCDPGCNPATGRCAGTNNGVVKWTCAGKWEQCLESESTWSNVQETGNPGCGRTVQISMFDKTCRRQDGSWDNSCKLLGYMVWYSGDCWVGQGPSPTRSPSPTAGNITPTATPKVTPTTTPVSANIPTRTPTPVNGIGGLVSTPTPTVNPNTNLICGTDCSKGQSCPAGFSCIEGECRNPSCPADDTCFCTDGIAVAPKVPRTGVPMWVWGVTMTAVGVTGVKMRRTAKKIW</sequence>
<evidence type="ECO:0000313" key="3">
    <source>
        <dbReference type="EMBL" id="KKU63722.1"/>
    </source>
</evidence>
<dbReference type="AlphaFoldDB" id="A0A0G1S301"/>